<feature type="transmembrane region" description="Helical" evidence="5">
    <location>
        <begin position="112"/>
        <end position="132"/>
    </location>
</feature>
<evidence type="ECO:0000259" key="6">
    <source>
        <dbReference type="Pfam" id="PF04932"/>
    </source>
</evidence>
<feature type="transmembrane region" description="Helical" evidence="5">
    <location>
        <begin position="20"/>
        <end position="38"/>
    </location>
</feature>
<feature type="transmembrane region" description="Helical" evidence="5">
    <location>
        <begin position="209"/>
        <end position="228"/>
    </location>
</feature>
<feature type="transmembrane region" description="Helical" evidence="5">
    <location>
        <begin position="84"/>
        <end position="100"/>
    </location>
</feature>
<dbReference type="RefSeq" id="WP_099516780.1">
    <property type="nucleotide sequence ID" value="NZ_CP016808.1"/>
</dbReference>
<keyword evidence="2 5" id="KW-0812">Transmembrane</keyword>
<name>A0A1B2DCE1_9BACL</name>
<feature type="transmembrane region" description="Helical" evidence="5">
    <location>
        <begin position="139"/>
        <end position="161"/>
    </location>
</feature>
<evidence type="ECO:0000256" key="3">
    <source>
        <dbReference type="ARBA" id="ARBA00022989"/>
    </source>
</evidence>
<protein>
    <recommendedName>
        <fullName evidence="6">O-antigen ligase-related domain-containing protein</fullName>
    </recommendedName>
</protein>
<gene>
    <name evidence="7" type="ORF">BBD42_02005</name>
</gene>
<feature type="transmembrane region" description="Helical" evidence="5">
    <location>
        <begin position="503"/>
        <end position="521"/>
    </location>
</feature>
<proteinExistence type="predicted"/>
<dbReference type="InterPro" id="IPR007016">
    <property type="entry name" value="O-antigen_ligase-rel_domated"/>
</dbReference>
<feature type="transmembrane region" description="Helical" evidence="5">
    <location>
        <begin position="257"/>
        <end position="277"/>
    </location>
</feature>
<feature type="transmembrane region" description="Helical" evidence="5">
    <location>
        <begin position="345"/>
        <end position="366"/>
    </location>
</feature>
<organism evidence="7">
    <name type="scientific">Paenibacillus sp. BIHB 4019</name>
    <dbReference type="NCBI Taxonomy" id="1870819"/>
    <lineage>
        <taxon>Bacteria</taxon>
        <taxon>Bacillati</taxon>
        <taxon>Bacillota</taxon>
        <taxon>Bacilli</taxon>
        <taxon>Bacillales</taxon>
        <taxon>Paenibacillaceae</taxon>
        <taxon>Paenibacillus</taxon>
    </lineage>
</organism>
<feature type="transmembrane region" description="Helical" evidence="5">
    <location>
        <begin position="542"/>
        <end position="560"/>
    </location>
</feature>
<dbReference type="GO" id="GO:0016020">
    <property type="term" value="C:membrane"/>
    <property type="evidence" value="ECO:0007669"/>
    <property type="project" value="UniProtKB-SubCell"/>
</dbReference>
<feature type="transmembrane region" description="Helical" evidence="5">
    <location>
        <begin position="479"/>
        <end position="497"/>
    </location>
</feature>
<dbReference type="AlphaFoldDB" id="A0A1B2DCE1"/>
<feature type="transmembrane region" description="Helical" evidence="5">
    <location>
        <begin position="305"/>
        <end position="325"/>
    </location>
</feature>
<feature type="transmembrane region" description="Helical" evidence="5">
    <location>
        <begin position="181"/>
        <end position="202"/>
    </location>
</feature>
<dbReference type="InterPro" id="IPR051533">
    <property type="entry name" value="WaaL-like"/>
</dbReference>
<feature type="transmembrane region" description="Helical" evidence="5">
    <location>
        <begin position="58"/>
        <end position="77"/>
    </location>
</feature>
<evidence type="ECO:0000313" key="7">
    <source>
        <dbReference type="EMBL" id="ANY65379.1"/>
    </source>
</evidence>
<evidence type="ECO:0000256" key="1">
    <source>
        <dbReference type="ARBA" id="ARBA00004141"/>
    </source>
</evidence>
<dbReference type="PANTHER" id="PTHR37422">
    <property type="entry name" value="TEICHURONIC ACID BIOSYNTHESIS PROTEIN TUAE"/>
    <property type="match status" value="1"/>
</dbReference>
<evidence type="ECO:0000256" key="4">
    <source>
        <dbReference type="ARBA" id="ARBA00023136"/>
    </source>
</evidence>
<dbReference type="Pfam" id="PF04932">
    <property type="entry name" value="Wzy_C"/>
    <property type="match status" value="1"/>
</dbReference>
<comment type="subcellular location">
    <subcellularLocation>
        <location evidence="1">Membrane</location>
        <topology evidence="1">Multi-pass membrane protein</topology>
    </subcellularLocation>
</comment>
<reference evidence="7" key="1">
    <citation type="submission" date="2016-08" db="EMBL/GenBank/DDBJ databases">
        <title>Complete Genome Seqeunce of Paenibacillus sp. BIHB 4019 from tea rhizoplane.</title>
        <authorList>
            <person name="Thakur R."/>
            <person name="Swarnkar M.K."/>
            <person name="Gulati A."/>
        </authorList>
    </citation>
    <scope>NUCLEOTIDE SEQUENCE [LARGE SCALE GENOMIC DNA]</scope>
    <source>
        <strain evidence="7">BIHB4019</strain>
    </source>
</reference>
<keyword evidence="4 5" id="KW-0472">Membrane</keyword>
<accession>A0A1B2DCE1</accession>
<evidence type="ECO:0000256" key="2">
    <source>
        <dbReference type="ARBA" id="ARBA00022692"/>
    </source>
</evidence>
<dbReference type="EMBL" id="CP016808">
    <property type="protein sequence ID" value="ANY65379.1"/>
    <property type="molecule type" value="Genomic_DNA"/>
</dbReference>
<evidence type="ECO:0000256" key="5">
    <source>
        <dbReference type="SAM" id="Phobius"/>
    </source>
</evidence>
<feature type="domain" description="O-antigen ligase-related" evidence="6">
    <location>
        <begin position="218"/>
        <end position="457"/>
    </location>
</feature>
<sequence length="747" mass="83769">MSARKKATQNTAELSKEQPLLQGLLTLGLALFVLIFPYERGLFNGYEYAFESPIYNASIYGYVLLAATALYAYLTGWKLNNHRSVLSIAVLLLPAIYWLSSMQAVSSYYAKFMTFVFFLLAALFLTSLYAAGKVQMRKWLEYGVMLSAYLIVFFGLLNLFGQQYYKDAMWLAHDGYRLSSVFQYSNTYAGFLIAIFLIAAYYAATCERWYMRLANSIMLVPILISFFLAYSRGALVIIPVMLIVLLPFLKLARQFAYVVYAGLSALLTLVILGKITANTEAISAIVQPTETKVATTISMFDKLPLQSWALLTGAAVVNAGLIMLIHKKLFPWIEKKSARLAQRKWAFAAFPAAIVVVGLLAAVLLITSDGIRDLLPEKMASRFENINLQQHSVLERWTFYEDGFKVAKDYPLLGAGGGSWQALYEQYQNNPYWSRQAHSFFIQTLVEVGWIGFAALIGLLVYVYYLYIRSYIRYPERRGSHLIFFILATTLLLHSAIDFDMSYVYLSALLFISLGAMIAPFGKSLAFKQGAEQPVQGSAVKWIYPSAIGVLAIVLLVGSARANGANSTFQDTYNTAAAGKAQLSQLLPSLNKAIKTSPDHSVFSLTKYEWLMQAYEQTQNASMKDEALQTLASGKAHDPYNRSFIMAQYQNDKKDGKTTEMLQVLEEGISKFRWDIEFYDHAIVEYVAAISSDAGNAESYHKRVLELKAEVERRIAQLATLPPEQSQGREFSFTPAMQQALASIETK</sequence>
<feature type="transmembrane region" description="Helical" evidence="5">
    <location>
        <begin position="234"/>
        <end position="252"/>
    </location>
</feature>
<dbReference type="PANTHER" id="PTHR37422:SF13">
    <property type="entry name" value="LIPOPOLYSACCHARIDE BIOSYNTHESIS PROTEIN PA4999-RELATED"/>
    <property type="match status" value="1"/>
</dbReference>
<keyword evidence="3 5" id="KW-1133">Transmembrane helix</keyword>
<feature type="transmembrane region" description="Helical" evidence="5">
    <location>
        <begin position="448"/>
        <end position="467"/>
    </location>
</feature>